<keyword evidence="4 7" id="KW-1133">Transmembrane helix</keyword>
<reference evidence="8 9" key="1">
    <citation type="submission" date="2020-07" db="EMBL/GenBank/DDBJ databases">
        <title>Halosimplex litoreum sp. nov. and Halosimplex rubrum sp. nov., isolated from different salt environments.</title>
        <authorList>
            <person name="Cui H."/>
        </authorList>
    </citation>
    <scope>NUCLEOTIDE SEQUENCE [LARGE SCALE GENOMIC DNA]</scope>
    <source>
        <strain evidence="8 9">R2</strain>
    </source>
</reference>
<name>A0A7D5TIG2_9EURY</name>
<gene>
    <name evidence="8" type="ORF">HZS54_20570</name>
</gene>
<evidence type="ECO:0000256" key="6">
    <source>
        <dbReference type="SAM" id="MobiDB-lite"/>
    </source>
</evidence>
<dbReference type="Proteomes" id="UP000509346">
    <property type="component" value="Chromosome"/>
</dbReference>
<dbReference type="InterPro" id="IPR007156">
    <property type="entry name" value="MamQ_LemA"/>
</dbReference>
<dbReference type="AlphaFoldDB" id="A0A7D5TIG2"/>
<accession>A0A7D5TIG2</accession>
<dbReference type="Gene3D" id="1.20.1440.20">
    <property type="entry name" value="LemA-like domain"/>
    <property type="match status" value="1"/>
</dbReference>
<evidence type="ECO:0000313" key="9">
    <source>
        <dbReference type="Proteomes" id="UP000509346"/>
    </source>
</evidence>
<dbReference type="GeneID" id="56085037"/>
<proteinExistence type="inferred from homology"/>
<dbReference type="OrthoDB" id="9363at2157"/>
<evidence type="ECO:0000256" key="2">
    <source>
        <dbReference type="ARBA" id="ARBA00008854"/>
    </source>
</evidence>
<evidence type="ECO:0000256" key="1">
    <source>
        <dbReference type="ARBA" id="ARBA00004167"/>
    </source>
</evidence>
<keyword evidence="5 7" id="KW-0472">Membrane</keyword>
<dbReference type="RefSeq" id="WP_179918940.1">
    <property type="nucleotide sequence ID" value="NZ_CP058909.1"/>
</dbReference>
<protein>
    <submittedName>
        <fullName evidence="8">LemA family protein</fullName>
    </submittedName>
</protein>
<feature type="transmembrane region" description="Helical" evidence="7">
    <location>
        <begin position="6"/>
        <end position="24"/>
    </location>
</feature>
<keyword evidence="9" id="KW-1185">Reference proteome</keyword>
<feature type="region of interest" description="Disordered" evidence="6">
    <location>
        <begin position="173"/>
        <end position="195"/>
    </location>
</feature>
<dbReference type="KEGG" id="hpel:HZS54_20570"/>
<evidence type="ECO:0000256" key="7">
    <source>
        <dbReference type="SAM" id="Phobius"/>
    </source>
</evidence>
<evidence type="ECO:0000256" key="4">
    <source>
        <dbReference type="ARBA" id="ARBA00022989"/>
    </source>
</evidence>
<dbReference type="EMBL" id="CP058909">
    <property type="protein sequence ID" value="QLH83876.1"/>
    <property type="molecule type" value="Genomic_DNA"/>
</dbReference>
<dbReference type="SUPFAM" id="SSF140478">
    <property type="entry name" value="LemA-like"/>
    <property type="match status" value="1"/>
</dbReference>
<evidence type="ECO:0000256" key="5">
    <source>
        <dbReference type="ARBA" id="ARBA00023136"/>
    </source>
</evidence>
<dbReference type="GO" id="GO:0016020">
    <property type="term" value="C:membrane"/>
    <property type="evidence" value="ECO:0007669"/>
    <property type="project" value="UniProtKB-SubCell"/>
</dbReference>
<keyword evidence="3 7" id="KW-0812">Transmembrane</keyword>
<sequence length="195" mass="22380">MALYVFVVGGFAVVLAGWLVLSYLRRAHDHLVDARENCETAWSNVEVLLQRRHDEVGNLVEIAGEYMDHERDVLAGVVAAREAAIEANSPDQAAIAEAEIRDSIQEFYSLAEEMPELRTDEKFADVRDSLQDVEQRLENRREYYNDAVRRYNALLEKVPERYVAARRGYEPRDQFEAEEAAKGEFSVSDRLQRAE</sequence>
<comment type="subcellular location">
    <subcellularLocation>
        <location evidence="1">Membrane</location>
        <topology evidence="1">Single-pass membrane protein</topology>
    </subcellularLocation>
</comment>
<dbReference type="Pfam" id="PF04011">
    <property type="entry name" value="LemA"/>
    <property type="match status" value="1"/>
</dbReference>
<feature type="compositionally biased region" description="Basic and acidic residues" evidence="6">
    <location>
        <begin position="173"/>
        <end position="182"/>
    </location>
</feature>
<organism evidence="8 9">
    <name type="scientific">Halosimplex pelagicum</name>
    <dbReference type="NCBI Taxonomy" id="869886"/>
    <lineage>
        <taxon>Archaea</taxon>
        <taxon>Methanobacteriati</taxon>
        <taxon>Methanobacteriota</taxon>
        <taxon>Stenosarchaea group</taxon>
        <taxon>Halobacteria</taxon>
        <taxon>Halobacteriales</taxon>
        <taxon>Haloarculaceae</taxon>
        <taxon>Halosimplex</taxon>
    </lineage>
</organism>
<dbReference type="PANTHER" id="PTHR34478:SF2">
    <property type="entry name" value="MEMBRANE PROTEIN"/>
    <property type="match status" value="1"/>
</dbReference>
<dbReference type="InterPro" id="IPR023353">
    <property type="entry name" value="LemA-like_dom_sf"/>
</dbReference>
<evidence type="ECO:0000313" key="8">
    <source>
        <dbReference type="EMBL" id="QLH83876.1"/>
    </source>
</evidence>
<dbReference type="PANTHER" id="PTHR34478">
    <property type="entry name" value="PROTEIN LEMA"/>
    <property type="match status" value="1"/>
</dbReference>
<comment type="similarity">
    <text evidence="2">Belongs to the LemA family.</text>
</comment>
<evidence type="ECO:0000256" key="3">
    <source>
        <dbReference type="ARBA" id="ARBA00022692"/>
    </source>
</evidence>